<sequence length="113" mass="12964">MMENGFSCILIEDEALAIEMLQDYISRRNDLILMGTAIERSEIQSLLRICSPTIIFLDLVIPYGDKNDFNYSKFPESSIFVIISATPISHYNGEIPNGEIYELLKPISLRRFQ</sequence>
<keyword evidence="2" id="KW-1185">Reference proteome</keyword>
<evidence type="ECO:0000313" key="2">
    <source>
        <dbReference type="Proteomes" id="UP001244640"/>
    </source>
</evidence>
<dbReference type="SUPFAM" id="SSF52172">
    <property type="entry name" value="CheY-like"/>
    <property type="match status" value="1"/>
</dbReference>
<dbReference type="InterPro" id="IPR011006">
    <property type="entry name" value="CheY-like_superfamily"/>
</dbReference>
<proteinExistence type="predicted"/>
<evidence type="ECO:0000313" key="1">
    <source>
        <dbReference type="EMBL" id="MDQ1149256.1"/>
    </source>
</evidence>
<accession>A0ABU0U2T6</accession>
<name>A0ABU0U2T6_9SPHI</name>
<dbReference type="Proteomes" id="UP001244640">
    <property type="component" value="Unassembled WGS sequence"/>
</dbReference>
<protein>
    <submittedName>
        <fullName evidence="1">Response regulator of citrate/malate metabolism</fullName>
    </submittedName>
</protein>
<organism evidence="1 2">
    <name type="scientific">Sphingobacterium zeae</name>
    <dbReference type="NCBI Taxonomy" id="1776859"/>
    <lineage>
        <taxon>Bacteria</taxon>
        <taxon>Pseudomonadati</taxon>
        <taxon>Bacteroidota</taxon>
        <taxon>Sphingobacteriia</taxon>
        <taxon>Sphingobacteriales</taxon>
        <taxon>Sphingobacteriaceae</taxon>
        <taxon>Sphingobacterium</taxon>
    </lineage>
</organism>
<dbReference type="RefSeq" id="WP_307185123.1">
    <property type="nucleotide sequence ID" value="NZ_JAUTBA010000001.1"/>
</dbReference>
<gene>
    <name evidence="1" type="ORF">QE382_001240</name>
</gene>
<dbReference type="EMBL" id="JAUTBA010000001">
    <property type="protein sequence ID" value="MDQ1149256.1"/>
    <property type="molecule type" value="Genomic_DNA"/>
</dbReference>
<reference evidence="1 2" key="1">
    <citation type="submission" date="2023-07" db="EMBL/GenBank/DDBJ databases">
        <title>Functional and genomic diversity of the sorghum phyllosphere microbiome.</title>
        <authorList>
            <person name="Shade A."/>
        </authorList>
    </citation>
    <scope>NUCLEOTIDE SEQUENCE [LARGE SCALE GENOMIC DNA]</scope>
    <source>
        <strain evidence="1 2">SORGH_AS_0892</strain>
    </source>
</reference>
<comment type="caution">
    <text evidence="1">The sequence shown here is derived from an EMBL/GenBank/DDBJ whole genome shotgun (WGS) entry which is preliminary data.</text>
</comment>